<evidence type="ECO:0000256" key="8">
    <source>
        <dbReference type="ARBA" id="ARBA00023224"/>
    </source>
</evidence>
<feature type="transmembrane region" description="Helical" evidence="9">
    <location>
        <begin position="238"/>
        <end position="261"/>
    </location>
</feature>
<evidence type="ECO:0000256" key="5">
    <source>
        <dbReference type="ARBA" id="ARBA00022989"/>
    </source>
</evidence>
<evidence type="ECO:0000256" key="3">
    <source>
        <dbReference type="ARBA" id="ARBA00022692"/>
    </source>
</evidence>
<comment type="caution">
    <text evidence="10">The sequence shown here is derived from an EMBL/GenBank/DDBJ whole genome shotgun (WGS) entry which is preliminary data.</text>
</comment>
<feature type="transmembrane region" description="Helical" evidence="9">
    <location>
        <begin position="111"/>
        <end position="133"/>
    </location>
</feature>
<sequence>MAENILLMMTLTKITVARVNRKALSKLLAEIKDCSLNEKYETKEEKLAFLNYTKLPLYFIIIIASSMTIVEILYYLSGLTYGIQSAKENDSMGYQLPYRTLHIADLSDTRIYALICAYQTIIIPSVLFGYVGFDCMFVNLSVQVIAQFAVLSYKVKALLNNSENYYEGMKEIVRRHYQLIRLTEALENNFNYLILQQLLGTTVHICICGYHLLMVQIQKNISFSSFYLFKDTKEMADNMTLILFFLYVSCVITTLFIYCFIGECFIQESTKFGNAIYNYEWYDLPAIESKFFLICMARTKKPQYLTSGKFAVLSLTIFTDVSVLRIIFFNFK</sequence>
<evidence type="ECO:0000256" key="9">
    <source>
        <dbReference type="SAM" id="Phobius"/>
    </source>
</evidence>
<name>A0ABD2BPJ9_VESMC</name>
<keyword evidence="8" id="KW-0807">Transducer</keyword>
<keyword evidence="11" id="KW-1185">Reference proteome</keyword>
<protein>
    <submittedName>
        <fullName evidence="10">Odorant receptor 4-like</fullName>
    </submittedName>
</protein>
<evidence type="ECO:0000256" key="6">
    <source>
        <dbReference type="ARBA" id="ARBA00023136"/>
    </source>
</evidence>
<dbReference type="GO" id="GO:0016020">
    <property type="term" value="C:membrane"/>
    <property type="evidence" value="ECO:0007669"/>
    <property type="project" value="UniProtKB-SubCell"/>
</dbReference>
<keyword evidence="7" id="KW-0675">Receptor</keyword>
<keyword evidence="2" id="KW-0716">Sensory transduction</keyword>
<feature type="transmembrane region" description="Helical" evidence="9">
    <location>
        <begin position="310"/>
        <end position="331"/>
    </location>
</feature>
<keyword evidence="5 9" id="KW-1133">Transmembrane helix</keyword>
<keyword evidence="6 9" id="KW-0472">Membrane</keyword>
<keyword evidence="3 9" id="KW-0812">Transmembrane</keyword>
<keyword evidence="4" id="KW-0552">Olfaction</keyword>
<evidence type="ECO:0000256" key="2">
    <source>
        <dbReference type="ARBA" id="ARBA00022606"/>
    </source>
</evidence>
<evidence type="ECO:0000313" key="10">
    <source>
        <dbReference type="EMBL" id="KAL2734709.1"/>
    </source>
</evidence>
<dbReference type="InterPro" id="IPR004117">
    <property type="entry name" value="7tm6_olfct_rcpt"/>
</dbReference>
<dbReference type="Pfam" id="PF02949">
    <property type="entry name" value="7tm_6"/>
    <property type="match status" value="2"/>
</dbReference>
<dbReference type="AlphaFoldDB" id="A0ABD2BPJ9"/>
<dbReference type="PANTHER" id="PTHR21137">
    <property type="entry name" value="ODORANT RECEPTOR"/>
    <property type="match status" value="1"/>
</dbReference>
<dbReference type="GO" id="GO:0007165">
    <property type="term" value="P:signal transduction"/>
    <property type="evidence" value="ECO:0007669"/>
    <property type="project" value="UniProtKB-KW"/>
</dbReference>
<dbReference type="PANTHER" id="PTHR21137:SF43">
    <property type="entry name" value="ODORANT RECEPTOR 47A-RELATED"/>
    <property type="match status" value="1"/>
</dbReference>
<evidence type="ECO:0000313" key="11">
    <source>
        <dbReference type="Proteomes" id="UP001607303"/>
    </source>
</evidence>
<feature type="transmembrane region" description="Helical" evidence="9">
    <location>
        <begin position="198"/>
        <end position="218"/>
    </location>
</feature>
<feature type="transmembrane region" description="Helical" evidence="9">
    <location>
        <begin position="55"/>
        <end position="76"/>
    </location>
</feature>
<dbReference type="EMBL" id="JAYRBN010000071">
    <property type="protein sequence ID" value="KAL2734709.1"/>
    <property type="molecule type" value="Genomic_DNA"/>
</dbReference>
<evidence type="ECO:0000256" key="7">
    <source>
        <dbReference type="ARBA" id="ARBA00023170"/>
    </source>
</evidence>
<evidence type="ECO:0000256" key="4">
    <source>
        <dbReference type="ARBA" id="ARBA00022725"/>
    </source>
</evidence>
<accession>A0ABD2BPJ9</accession>
<evidence type="ECO:0000256" key="1">
    <source>
        <dbReference type="ARBA" id="ARBA00004141"/>
    </source>
</evidence>
<organism evidence="10 11">
    <name type="scientific">Vespula maculifrons</name>
    <name type="common">Eastern yellow jacket</name>
    <name type="synonym">Wasp</name>
    <dbReference type="NCBI Taxonomy" id="7453"/>
    <lineage>
        <taxon>Eukaryota</taxon>
        <taxon>Metazoa</taxon>
        <taxon>Ecdysozoa</taxon>
        <taxon>Arthropoda</taxon>
        <taxon>Hexapoda</taxon>
        <taxon>Insecta</taxon>
        <taxon>Pterygota</taxon>
        <taxon>Neoptera</taxon>
        <taxon>Endopterygota</taxon>
        <taxon>Hymenoptera</taxon>
        <taxon>Apocrita</taxon>
        <taxon>Aculeata</taxon>
        <taxon>Vespoidea</taxon>
        <taxon>Vespidae</taxon>
        <taxon>Vespinae</taxon>
        <taxon>Vespula</taxon>
    </lineage>
</organism>
<dbReference type="GO" id="GO:0007608">
    <property type="term" value="P:sensory perception of smell"/>
    <property type="evidence" value="ECO:0007669"/>
    <property type="project" value="UniProtKB-KW"/>
</dbReference>
<proteinExistence type="predicted"/>
<gene>
    <name evidence="10" type="ORF">V1477_013886</name>
</gene>
<comment type="subcellular location">
    <subcellularLocation>
        <location evidence="1">Membrane</location>
        <topology evidence="1">Multi-pass membrane protein</topology>
    </subcellularLocation>
</comment>
<dbReference type="Proteomes" id="UP001607303">
    <property type="component" value="Unassembled WGS sequence"/>
</dbReference>
<reference evidence="10 11" key="1">
    <citation type="journal article" date="2024" name="Ann. Entomol. Soc. Am.">
        <title>Genomic analyses of the southern and eastern yellowjacket wasps (Hymenoptera: Vespidae) reveal evolutionary signatures of social life.</title>
        <authorList>
            <person name="Catto M.A."/>
            <person name="Caine P.B."/>
            <person name="Orr S.E."/>
            <person name="Hunt B.G."/>
            <person name="Goodisman M.A.D."/>
        </authorList>
    </citation>
    <scope>NUCLEOTIDE SEQUENCE [LARGE SCALE GENOMIC DNA]</scope>
    <source>
        <strain evidence="10">232</strain>
        <tissue evidence="10">Head and thorax</tissue>
    </source>
</reference>